<dbReference type="InterPro" id="IPR013595">
    <property type="entry name" value="Pept_S33_TAP-like_C"/>
</dbReference>
<evidence type="ECO:0000256" key="2">
    <source>
        <dbReference type="ARBA" id="ARBA00022729"/>
    </source>
</evidence>
<gene>
    <name evidence="5" type="ORF">KO481_34265</name>
</gene>
<dbReference type="PANTHER" id="PTHR43248">
    <property type="entry name" value="2-SUCCINYL-6-HYDROXY-2,4-CYCLOHEXADIENE-1-CARBOXYLATE SYNTHASE"/>
    <property type="match status" value="1"/>
</dbReference>
<dbReference type="SUPFAM" id="SSF53474">
    <property type="entry name" value="alpha/beta-Hydrolases"/>
    <property type="match status" value="1"/>
</dbReference>
<dbReference type="InterPro" id="IPR051601">
    <property type="entry name" value="Serine_prot/Carboxylest_S33"/>
</dbReference>
<name>A0ABS6BBL2_9NOCA</name>
<dbReference type="EMBL" id="JAHKNI010000015">
    <property type="protein sequence ID" value="MBU3066569.1"/>
    <property type="molecule type" value="Genomic_DNA"/>
</dbReference>
<comment type="similarity">
    <text evidence="1">Belongs to the peptidase S33 family.</text>
</comment>
<sequence>MVPLDYAHPLGNAVPVAISRVPATDPAHRRGVLFANPGGPGASGLDTMDLLGDVLSPDVRAHYDLIGFDPRGVGASVHAGSCGWPVGEMVRSAGSTLEGFLQDSGVAGRMAVGCLRDDASRTRQFTTRNTARDMDVVRMVLGEPRISYYGVSYGTYLGEVYAQMFPTHSDHLVLDSVIDPDRYWEGTVEDWGPADEAALDDWARWAATQDGTYHFGATPAAVRATIQKLLADAAGHSIIIDELELDDHWLPFILHNELDNVHLNRTLAGIVREIADDATGPPVHARSQQLKAMLTALRDGEDSVLAEITCGDASAPRDPAWYWEKIQASRSTQPVFGALAENIQPCAFWPEPVEPKTRVRNSVPALILGATGDPRTPYEYATRLHRDMSASRLVTLQDVRIHMTFRPDLSTCVDDAINSYLSGGGLPDRDMVCRADKAPQ</sequence>
<keyword evidence="6" id="KW-1185">Reference proteome</keyword>
<dbReference type="PANTHER" id="PTHR43248:SF29">
    <property type="entry name" value="TRIPEPTIDYL AMINOPEPTIDASE"/>
    <property type="match status" value="1"/>
</dbReference>
<evidence type="ECO:0000313" key="5">
    <source>
        <dbReference type="EMBL" id="MBU3066569.1"/>
    </source>
</evidence>
<evidence type="ECO:0000256" key="1">
    <source>
        <dbReference type="ARBA" id="ARBA00010088"/>
    </source>
</evidence>
<protein>
    <submittedName>
        <fullName evidence="5">Alpha/beta hydrolase</fullName>
    </submittedName>
</protein>
<feature type="domain" description="Peptidase S33 tripeptidyl aminopeptidase-like C-terminal" evidence="4">
    <location>
        <begin position="335"/>
        <end position="433"/>
    </location>
</feature>
<evidence type="ECO:0000313" key="6">
    <source>
        <dbReference type="Proteomes" id="UP000733379"/>
    </source>
</evidence>
<organism evidence="5 6">
    <name type="scientific">Nocardia albiluteola</name>
    <dbReference type="NCBI Taxonomy" id="2842303"/>
    <lineage>
        <taxon>Bacteria</taxon>
        <taxon>Bacillati</taxon>
        <taxon>Actinomycetota</taxon>
        <taxon>Actinomycetes</taxon>
        <taxon>Mycobacteriales</taxon>
        <taxon>Nocardiaceae</taxon>
        <taxon>Nocardia</taxon>
    </lineage>
</organism>
<dbReference type="Gene3D" id="3.40.50.1820">
    <property type="entry name" value="alpha/beta hydrolase"/>
    <property type="match status" value="1"/>
</dbReference>
<evidence type="ECO:0000259" key="4">
    <source>
        <dbReference type="Pfam" id="PF08386"/>
    </source>
</evidence>
<reference evidence="5 6" key="1">
    <citation type="submission" date="2021-06" db="EMBL/GenBank/DDBJ databases">
        <title>Actinomycetes sequencing.</title>
        <authorList>
            <person name="Shan Q."/>
        </authorList>
    </citation>
    <scope>NUCLEOTIDE SEQUENCE [LARGE SCALE GENOMIC DNA]</scope>
    <source>
        <strain evidence="5 6">NEAU-G5</strain>
    </source>
</reference>
<keyword evidence="2" id="KW-0732">Signal</keyword>
<dbReference type="GO" id="GO:0016787">
    <property type="term" value="F:hydrolase activity"/>
    <property type="evidence" value="ECO:0007669"/>
    <property type="project" value="UniProtKB-KW"/>
</dbReference>
<proteinExistence type="inferred from homology"/>
<comment type="caution">
    <text evidence="5">The sequence shown here is derived from an EMBL/GenBank/DDBJ whole genome shotgun (WGS) entry which is preliminary data.</text>
</comment>
<evidence type="ECO:0000256" key="3">
    <source>
        <dbReference type="ARBA" id="ARBA00022801"/>
    </source>
</evidence>
<dbReference type="RefSeq" id="WP_215922649.1">
    <property type="nucleotide sequence ID" value="NZ_JAHKNI010000015.1"/>
</dbReference>
<accession>A0ABS6BBL2</accession>
<dbReference type="InterPro" id="IPR029058">
    <property type="entry name" value="AB_hydrolase_fold"/>
</dbReference>
<dbReference type="Pfam" id="PF08386">
    <property type="entry name" value="Abhydrolase_4"/>
    <property type="match status" value="1"/>
</dbReference>
<dbReference type="Proteomes" id="UP000733379">
    <property type="component" value="Unassembled WGS sequence"/>
</dbReference>
<keyword evidence="3 5" id="KW-0378">Hydrolase</keyword>